<sequence>MLRRLFCFMALLAAFGAAPAQAEATDPAVRYYVELVLNGVATGTILPLVRDGDRLIVDAADLRSARVSVDGDGPIDLHSIVGTTATYDGPRQRLMLDVPPDRLPTTTHRGSRRDRVRTVADTGALFAYDVYGRAGSGGSSLSAWTEQRLFGDLGTLSNTGSLFLTERGPARYVRYDTHLRRIDEDRALTITAGDLFTGALAWNGSVRLGGVQVARSWRVRPDLVTVPLPRFAGQAAVPTAVDLYIDGTRQSSTSVEPGRFVLDDLPVVNGAGDLTVVTTDAVGRQVATTVPFYVAPQALRRGLTDFSIDAGLLRRGFGVRNLAYGSAAAAGTVRHGLTQRLTVEAHGEASGNVAVAGAGIVWSPGLWGAVNASVAAGQARGRSGTQITVGYSYTTRRFSVGAEHVERGPGYADLASFDLGQLGQRLRSDRVSGSLSLGRFGSVGIGYLAARREDSGSIRLFNASWSAHLNERIAIFAAVNHDLGRRSTAAQVRLVVPLGASRMTGASAGLATDGARGLSAQLGLGRSAPSDGGLGYTVDAALGGGRIDGQASLDWRARAFRGEAGVSTVAGRTAGWVGMSGAAILMDDAVYIANTTPDAFAIVRTEAPGVPVRFENQKVGVTDRRGRLFVPALGAYQNALYSIDPIALPDGMLADVVERRVALREGTGAVIRMPVRHTASAMATLVDDAGQTIAPGARARFGDGREALVGWGGLLLLEDVQGTVTVRVTRRDGSDCTASLSVPPGLPAFTRLEPTPCR</sequence>
<evidence type="ECO:0000256" key="1">
    <source>
        <dbReference type="SAM" id="SignalP"/>
    </source>
</evidence>
<gene>
    <name evidence="2" type="ORF">GGR88_001738</name>
</gene>
<dbReference type="Proteomes" id="UP000734218">
    <property type="component" value="Unassembled WGS sequence"/>
</dbReference>
<reference evidence="2 3" key="1">
    <citation type="submission" date="2020-03" db="EMBL/GenBank/DDBJ databases">
        <title>Genomic Encyclopedia of Type Strains, Phase IV (KMG-IV): sequencing the most valuable type-strain genomes for metagenomic binning, comparative biology and taxonomic classification.</title>
        <authorList>
            <person name="Goeker M."/>
        </authorList>
    </citation>
    <scope>NUCLEOTIDE SEQUENCE [LARGE SCALE GENOMIC DNA]</scope>
    <source>
        <strain evidence="2 3">DSM 27651</strain>
    </source>
</reference>
<keyword evidence="1" id="KW-0732">Signal</keyword>
<feature type="signal peptide" evidence="1">
    <location>
        <begin position="1"/>
        <end position="22"/>
    </location>
</feature>
<accession>A0ABX0XM02</accession>
<keyword evidence="3" id="KW-1185">Reference proteome</keyword>
<dbReference type="RefSeq" id="WP_167954125.1">
    <property type="nucleotide sequence ID" value="NZ_JAATJE010000001.1"/>
</dbReference>
<dbReference type="Gene3D" id="2.60.40.3110">
    <property type="match status" value="1"/>
</dbReference>
<dbReference type="Gene3D" id="2.60.40.2610">
    <property type="entry name" value="Outer membrane usher protein FimD, plug domain"/>
    <property type="match status" value="1"/>
</dbReference>
<proteinExistence type="predicted"/>
<feature type="chain" id="PRO_5045263983" evidence="1">
    <location>
        <begin position="23"/>
        <end position="758"/>
    </location>
</feature>
<name>A0ABX0XM02_9SPHN</name>
<evidence type="ECO:0000313" key="2">
    <source>
        <dbReference type="EMBL" id="NJC34264.1"/>
    </source>
</evidence>
<organism evidence="2 3">
    <name type="scientific">Sphingomonas jejuensis</name>
    <dbReference type="NCBI Taxonomy" id="904715"/>
    <lineage>
        <taxon>Bacteria</taxon>
        <taxon>Pseudomonadati</taxon>
        <taxon>Pseudomonadota</taxon>
        <taxon>Alphaproteobacteria</taxon>
        <taxon>Sphingomonadales</taxon>
        <taxon>Sphingomonadaceae</taxon>
        <taxon>Sphingomonas</taxon>
    </lineage>
</organism>
<comment type="caution">
    <text evidence="2">The sequence shown here is derived from an EMBL/GenBank/DDBJ whole genome shotgun (WGS) entry which is preliminary data.</text>
</comment>
<dbReference type="InterPro" id="IPR042186">
    <property type="entry name" value="FimD_plug_dom"/>
</dbReference>
<dbReference type="EMBL" id="JAATJE010000001">
    <property type="protein sequence ID" value="NJC34264.1"/>
    <property type="molecule type" value="Genomic_DNA"/>
</dbReference>
<dbReference type="PANTHER" id="PTHR30451:SF5">
    <property type="entry name" value="SLR0019 PROTEIN"/>
    <property type="match status" value="1"/>
</dbReference>
<evidence type="ECO:0000313" key="3">
    <source>
        <dbReference type="Proteomes" id="UP000734218"/>
    </source>
</evidence>
<dbReference type="InterPro" id="IPR000015">
    <property type="entry name" value="Fimb_usher"/>
</dbReference>
<dbReference type="PANTHER" id="PTHR30451">
    <property type="entry name" value="OUTER MEMBRANE USHER PROTEIN"/>
    <property type="match status" value="1"/>
</dbReference>
<protein>
    <submittedName>
        <fullName evidence="2">Outer membrane usher protein</fullName>
    </submittedName>
</protein>
<dbReference type="Pfam" id="PF00577">
    <property type="entry name" value="Usher"/>
    <property type="match status" value="1"/>
</dbReference>